<feature type="compositionally biased region" description="Basic and acidic residues" evidence="1">
    <location>
        <begin position="331"/>
        <end position="359"/>
    </location>
</feature>
<dbReference type="AlphaFoldDB" id="A0A7I4YX09"/>
<proteinExistence type="predicted"/>
<feature type="compositionally biased region" description="Basic residues" evidence="1">
    <location>
        <begin position="433"/>
        <end position="444"/>
    </location>
</feature>
<keyword evidence="2" id="KW-1133">Transmembrane helix</keyword>
<evidence type="ECO:0000256" key="2">
    <source>
        <dbReference type="SAM" id="Phobius"/>
    </source>
</evidence>
<evidence type="ECO:0000313" key="3">
    <source>
        <dbReference type="Proteomes" id="UP000025227"/>
    </source>
</evidence>
<keyword evidence="2" id="KW-0812">Transmembrane</keyword>
<reference evidence="4" key="1">
    <citation type="submission" date="2020-12" db="UniProtKB">
        <authorList>
            <consortium name="WormBaseParasite"/>
        </authorList>
    </citation>
    <scope>IDENTIFICATION</scope>
    <source>
        <strain evidence="4">MHco3</strain>
    </source>
</reference>
<dbReference type="Proteomes" id="UP000025227">
    <property type="component" value="Unplaced"/>
</dbReference>
<feature type="region of interest" description="Disordered" evidence="1">
    <location>
        <begin position="78"/>
        <end position="132"/>
    </location>
</feature>
<feature type="region of interest" description="Disordered" evidence="1">
    <location>
        <begin position="251"/>
        <end position="361"/>
    </location>
</feature>
<dbReference type="OMA" id="ECISNWG"/>
<evidence type="ECO:0000256" key="1">
    <source>
        <dbReference type="SAM" id="MobiDB-lite"/>
    </source>
</evidence>
<accession>A0A7I4YX09</accession>
<protein>
    <submittedName>
        <fullName evidence="4">Lysine rich nucleolar protein 1</fullName>
    </submittedName>
</protein>
<dbReference type="OrthoDB" id="10386110at2759"/>
<feature type="region of interest" description="Disordered" evidence="1">
    <location>
        <begin position="379"/>
        <end position="398"/>
    </location>
</feature>
<feature type="region of interest" description="Disordered" evidence="1">
    <location>
        <begin position="423"/>
        <end position="444"/>
    </location>
</feature>
<keyword evidence="2" id="KW-0472">Membrane</keyword>
<feature type="compositionally biased region" description="Basic residues" evidence="1">
    <location>
        <begin position="78"/>
        <end position="101"/>
    </location>
</feature>
<feature type="transmembrane region" description="Helical" evidence="2">
    <location>
        <begin position="24"/>
        <end position="45"/>
    </location>
</feature>
<sequence length="444" mass="50325">SISSQNQCGEGTSIIVCGSEVVKLMSVLLFMWLHCCGIIPVFVFFCNKGRLINKGCSDESVGTCSSHFLSYESSTKMSNHRCHAGRRHKKRRKTKRRKKPKKSVDSVGVKGKRDFPPPPSPSESSSEDDDTVKECISNWGKEMPYVKGKGRPLTLKKRRTQGDFLPEAPDDHPENLQENETQRIADDGNENYGGSYEVFREQDGKFEDVCRELQVNAFMNAEQNTQMFGEDAPFGATPPSEEVKSARLIRVEEADPLKTASEELVTPPKDEHCDEKQPQKWDSLKNQSRERLHPTSSEDKMQLMRQNRKTFSKEGSDRNREHREKRRDHKPSKVDFKEHELSKEPKKEKSPSKNLDHVNKNLYYKQNVRLVNDAYGKGFFKKQPKKSPASRPESPVANINSAEALKVCHVPLPKMPASIASGSNEAIQNIKKPPQKNKATAKKS</sequence>
<organism evidence="3 4">
    <name type="scientific">Haemonchus contortus</name>
    <name type="common">Barber pole worm</name>
    <dbReference type="NCBI Taxonomy" id="6289"/>
    <lineage>
        <taxon>Eukaryota</taxon>
        <taxon>Metazoa</taxon>
        <taxon>Ecdysozoa</taxon>
        <taxon>Nematoda</taxon>
        <taxon>Chromadorea</taxon>
        <taxon>Rhabditida</taxon>
        <taxon>Rhabditina</taxon>
        <taxon>Rhabditomorpha</taxon>
        <taxon>Strongyloidea</taxon>
        <taxon>Trichostrongylidae</taxon>
        <taxon>Haemonchus</taxon>
    </lineage>
</organism>
<keyword evidence="3" id="KW-1185">Reference proteome</keyword>
<name>A0A7I4YX09_HAECO</name>
<dbReference type="WBParaSite" id="HCON_00149880-00001">
    <property type="protein sequence ID" value="HCON_00149880-00001"/>
    <property type="gene ID" value="HCON_00149880"/>
</dbReference>
<evidence type="ECO:0000313" key="4">
    <source>
        <dbReference type="WBParaSite" id="HCON_00149880-00001"/>
    </source>
</evidence>
<feature type="compositionally biased region" description="Basic and acidic residues" evidence="1">
    <location>
        <begin position="311"/>
        <end position="322"/>
    </location>
</feature>
<feature type="compositionally biased region" description="Basic and acidic residues" evidence="1">
    <location>
        <begin position="268"/>
        <end position="302"/>
    </location>
</feature>